<keyword evidence="3" id="KW-1185">Reference proteome</keyword>
<feature type="transmembrane region" description="Helical" evidence="1">
    <location>
        <begin position="53"/>
        <end position="71"/>
    </location>
</feature>
<keyword evidence="1" id="KW-1133">Transmembrane helix</keyword>
<evidence type="ECO:0000256" key="1">
    <source>
        <dbReference type="SAM" id="Phobius"/>
    </source>
</evidence>
<evidence type="ECO:0000313" key="2">
    <source>
        <dbReference type="EMBL" id="CAH9064498.1"/>
    </source>
</evidence>
<feature type="transmembrane region" description="Helical" evidence="1">
    <location>
        <begin position="20"/>
        <end position="41"/>
    </location>
</feature>
<feature type="transmembrane region" description="Helical" evidence="1">
    <location>
        <begin position="122"/>
        <end position="146"/>
    </location>
</feature>
<evidence type="ECO:0000313" key="3">
    <source>
        <dbReference type="Proteomes" id="UP001152447"/>
    </source>
</evidence>
<comment type="caution">
    <text evidence="2">The sequence shown here is derived from an EMBL/GenBank/DDBJ whole genome shotgun (WGS) entry which is preliminary data.</text>
</comment>
<keyword evidence="1" id="KW-0812">Transmembrane</keyword>
<sequence>MEQVIDWWVSLLSHTNADSFYLKQILTFSGLLILCVLITIVKYTLKKCALSHLLVVCVIAISFLTTDYVLAKEAYEGSLEPSLDFHLMYFMFSVFDSLTAVVILVSYPLVSKSSNYSSSVIVVLGVLLINSVMHLFISGMMLYGGWPDKYDAFFYSSIVFLNSYILMTSLYAPLLIEWLSARLLYMKRKLFRGLMRV</sequence>
<keyword evidence="1" id="KW-0472">Membrane</keyword>
<feature type="transmembrane region" description="Helical" evidence="1">
    <location>
        <begin position="87"/>
        <end position="110"/>
    </location>
</feature>
<proteinExistence type="predicted"/>
<accession>A0A9W4W6R4</accession>
<gene>
    <name evidence="2" type="ORF">PSEHALCIP103_03161</name>
</gene>
<organism evidence="2 3">
    <name type="scientific">Pseudoalteromonas haloplanktis</name>
    <name type="common">Alteromonas haloplanktis</name>
    <dbReference type="NCBI Taxonomy" id="228"/>
    <lineage>
        <taxon>Bacteria</taxon>
        <taxon>Pseudomonadati</taxon>
        <taxon>Pseudomonadota</taxon>
        <taxon>Gammaproteobacteria</taxon>
        <taxon>Alteromonadales</taxon>
        <taxon>Pseudoalteromonadaceae</taxon>
        <taxon>Pseudoalteromonas</taxon>
    </lineage>
</organism>
<name>A0A9W4W6R4_PSEHA</name>
<dbReference type="Proteomes" id="UP001152447">
    <property type="component" value="Unassembled WGS sequence"/>
</dbReference>
<dbReference type="EMBL" id="CAMAPB010000058">
    <property type="protein sequence ID" value="CAH9064498.1"/>
    <property type="molecule type" value="Genomic_DNA"/>
</dbReference>
<dbReference type="RefSeq" id="WP_262977222.1">
    <property type="nucleotide sequence ID" value="NZ_CAMAPB010000058.1"/>
</dbReference>
<protein>
    <submittedName>
        <fullName evidence="2">Uncharacterized protein</fullName>
    </submittedName>
</protein>
<dbReference type="AlphaFoldDB" id="A0A9W4W6R4"/>
<feature type="transmembrane region" description="Helical" evidence="1">
    <location>
        <begin position="152"/>
        <end position="179"/>
    </location>
</feature>
<reference evidence="2" key="1">
    <citation type="submission" date="2022-07" db="EMBL/GenBank/DDBJ databases">
        <authorList>
            <person name="Criscuolo A."/>
        </authorList>
    </citation>
    <scope>NUCLEOTIDE SEQUENCE</scope>
    <source>
        <strain evidence="2">CIP103197</strain>
    </source>
</reference>